<dbReference type="EMBL" id="GGFM01011252">
    <property type="protein sequence ID" value="MBW32003.1"/>
    <property type="molecule type" value="Transcribed_RNA"/>
</dbReference>
<accession>A0A2M3ZU18</accession>
<feature type="signal peptide" evidence="2">
    <location>
        <begin position="1"/>
        <end position="16"/>
    </location>
</feature>
<feature type="transmembrane region" description="Helical" evidence="1">
    <location>
        <begin position="26"/>
        <end position="45"/>
    </location>
</feature>
<feature type="chain" id="PRO_5014604237" evidence="2">
    <location>
        <begin position="17"/>
        <end position="90"/>
    </location>
</feature>
<reference evidence="3" key="1">
    <citation type="submission" date="2018-01" db="EMBL/GenBank/DDBJ databases">
        <title>An insight into the sialome of Amazonian anophelines.</title>
        <authorList>
            <person name="Ribeiro J.M."/>
            <person name="Scarpassa V."/>
            <person name="Calvo E."/>
        </authorList>
    </citation>
    <scope>NUCLEOTIDE SEQUENCE</scope>
    <source>
        <tissue evidence="3">Salivary glands</tissue>
    </source>
</reference>
<organism evidence="3">
    <name type="scientific">Anopheles braziliensis</name>
    <dbReference type="NCBI Taxonomy" id="58242"/>
    <lineage>
        <taxon>Eukaryota</taxon>
        <taxon>Metazoa</taxon>
        <taxon>Ecdysozoa</taxon>
        <taxon>Arthropoda</taxon>
        <taxon>Hexapoda</taxon>
        <taxon>Insecta</taxon>
        <taxon>Pterygota</taxon>
        <taxon>Neoptera</taxon>
        <taxon>Endopterygota</taxon>
        <taxon>Diptera</taxon>
        <taxon>Nematocera</taxon>
        <taxon>Culicoidea</taxon>
        <taxon>Culicidae</taxon>
        <taxon>Anophelinae</taxon>
        <taxon>Anopheles</taxon>
    </lineage>
</organism>
<evidence type="ECO:0000313" key="3">
    <source>
        <dbReference type="EMBL" id="MBW32003.1"/>
    </source>
</evidence>
<evidence type="ECO:0000256" key="1">
    <source>
        <dbReference type="SAM" id="Phobius"/>
    </source>
</evidence>
<keyword evidence="1" id="KW-1133">Transmembrane helix</keyword>
<evidence type="ECO:0000256" key="2">
    <source>
        <dbReference type="SAM" id="SignalP"/>
    </source>
</evidence>
<dbReference type="AlphaFoldDB" id="A0A2M3ZU18"/>
<keyword evidence="1" id="KW-0812">Transmembrane</keyword>
<keyword evidence="2" id="KW-0732">Signal</keyword>
<feature type="transmembrane region" description="Helical" evidence="1">
    <location>
        <begin position="57"/>
        <end position="76"/>
    </location>
</feature>
<proteinExistence type="predicted"/>
<keyword evidence="1" id="KW-0472">Membrane</keyword>
<sequence length="90" mass="9624">MPTLALLCTMFELVTGDASSDVGRLLVPLIVGMSVVLVVGGFMMPRGSVSVLRISRAAASGFFVIRVRAILSFLLLRHTHSRAHCSLTPV</sequence>
<protein>
    <submittedName>
        <fullName evidence="3">Putative secreted peptide</fullName>
    </submittedName>
</protein>
<name>A0A2M3ZU18_9DIPT</name>